<evidence type="ECO:0000313" key="2">
    <source>
        <dbReference type="Proteomes" id="UP000246278"/>
    </source>
</evidence>
<sequence length="235" mass="27585">MITAEEIHRVLESVADPVIAEHSRHFFKTGEGEYGEGDRFHGIRVPVLRKYARKYQSISLAEARHLLASPFHEERFFALLVLMRKFEKGDSTLRETIYTLYLDNLKFVNNWDLVDISAPYIVGPWLEKRDKGVLYRLAQSEVLWERRVAILSTFHCVRKNNFNEALTISELLIHDPEDLIHKAVGWVLREIGKRNVSVEKAFLGKHYRDMPRTMLRYAIERFPKGERKKYLQGTV</sequence>
<dbReference type="InterPro" id="IPR016024">
    <property type="entry name" value="ARM-type_fold"/>
</dbReference>
<dbReference type="PANTHER" id="PTHR34070">
    <property type="entry name" value="ARMADILLO-TYPE FOLD"/>
    <property type="match status" value="1"/>
</dbReference>
<name>A0A317T4W4_9CHLB</name>
<dbReference type="CDD" id="cd06561">
    <property type="entry name" value="AlkD_like"/>
    <property type="match status" value="1"/>
</dbReference>
<dbReference type="PANTHER" id="PTHR34070:SF1">
    <property type="entry name" value="DNA ALKYLATION REPAIR PROTEIN"/>
    <property type="match status" value="1"/>
</dbReference>
<accession>A0A317T4W4</accession>
<reference evidence="2" key="1">
    <citation type="submission" date="2017-10" db="EMBL/GenBank/DDBJ databases">
        <authorList>
            <person name="Gaisin V.A."/>
            <person name="Rysina M.S."/>
            <person name="Grouzdev D.S."/>
        </authorList>
    </citation>
    <scope>NUCLEOTIDE SEQUENCE [LARGE SCALE GENOMIC DNA]</scope>
    <source>
        <strain evidence="2">V1</strain>
    </source>
</reference>
<keyword evidence="2" id="KW-1185">Reference proteome</keyword>
<gene>
    <name evidence="1" type="ORF">CR164_09840</name>
</gene>
<proteinExistence type="predicted"/>
<dbReference type="InterPro" id="IPR014825">
    <property type="entry name" value="DNA_alkylation"/>
</dbReference>
<dbReference type="Proteomes" id="UP000246278">
    <property type="component" value="Unassembled WGS sequence"/>
</dbReference>
<comment type="caution">
    <text evidence="1">The sequence shown here is derived from an EMBL/GenBank/DDBJ whole genome shotgun (WGS) entry which is preliminary data.</text>
</comment>
<dbReference type="EMBL" id="PDNZ01000006">
    <property type="protein sequence ID" value="PWW81693.1"/>
    <property type="molecule type" value="Genomic_DNA"/>
</dbReference>
<dbReference type="Gene3D" id="1.25.10.90">
    <property type="match status" value="1"/>
</dbReference>
<dbReference type="OrthoDB" id="9775346at2"/>
<dbReference type="Pfam" id="PF08713">
    <property type="entry name" value="DNA_alkylation"/>
    <property type="match status" value="1"/>
</dbReference>
<protein>
    <submittedName>
        <fullName evidence="1">DNA alkylation repair protein</fullName>
    </submittedName>
</protein>
<dbReference type="SUPFAM" id="SSF48371">
    <property type="entry name" value="ARM repeat"/>
    <property type="match status" value="1"/>
</dbReference>
<evidence type="ECO:0000313" key="1">
    <source>
        <dbReference type="EMBL" id="PWW81693.1"/>
    </source>
</evidence>
<dbReference type="RefSeq" id="WP_110023812.1">
    <property type="nucleotide sequence ID" value="NZ_PDNZ01000006.1"/>
</dbReference>
<dbReference type="AlphaFoldDB" id="A0A317T4W4"/>
<organism evidence="1 2">
    <name type="scientific">Prosthecochloris marina</name>
    <dbReference type="NCBI Taxonomy" id="2017681"/>
    <lineage>
        <taxon>Bacteria</taxon>
        <taxon>Pseudomonadati</taxon>
        <taxon>Chlorobiota</taxon>
        <taxon>Chlorobiia</taxon>
        <taxon>Chlorobiales</taxon>
        <taxon>Chlorobiaceae</taxon>
        <taxon>Prosthecochloris</taxon>
    </lineage>
</organism>